<accession>A0A4R6M1K7</accession>
<comment type="caution">
    <text evidence="3">The sequence shown here is derived from an EMBL/GenBank/DDBJ whole genome shotgun (WGS) entry which is preliminary data.</text>
</comment>
<proteinExistence type="predicted"/>
<dbReference type="Gene3D" id="2.40.160.60">
    <property type="entry name" value="Outer membrane protein transport protein (OMPP1/FadL/TodX)"/>
    <property type="match status" value="1"/>
</dbReference>
<feature type="chain" id="PRO_5039217058" evidence="2">
    <location>
        <begin position="22"/>
        <end position="328"/>
    </location>
</feature>
<protein>
    <submittedName>
        <fullName evidence="3">Uncharacterized protein</fullName>
    </submittedName>
</protein>
<evidence type="ECO:0000313" key="3">
    <source>
        <dbReference type="EMBL" id="TDO95117.1"/>
    </source>
</evidence>
<gene>
    <name evidence="3" type="ORF">DFR79_101116</name>
</gene>
<dbReference type="EMBL" id="SNWX01000001">
    <property type="protein sequence ID" value="TDO95117.1"/>
    <property type="molecule type" value="Genomic_DNA"/>
</dbReference>
<reference evidence="3 4" key="1">
    <citation type="submission" date="2019-03" db="EMBL/GenBank/DDBJ databases">
        <title>Subsurface microbial communities from deep shales in Ohio and West Virginia, USA.</title>
        <authorList>
            <person name="Wrighton K."/>
        </authorList>
    </citation>
    <scope>NUCLEOTIDE SEQUENCE [LARGE SCALE GENOMIC DNA]</scope>
    <source>
        <strain evidence="3 4">MA284_T2</strain>
    </source>
</reference>
<sequence>MKKIFLFSLIIIILFSFSAAAQEAEIADLENENLENLDLSHEKSFSDSARKELLGIASQFESPTDIENIEIDNSSFNLTGNGTQSNPGLQLLSDLNFNTAYNEEIIDDKIVSETQLQLEYAINSRALIRAGYSLANREWWEVQRPQTEAEETLPEPELSINSAQTPEITNNSERVFKEENEVSRSLGLAYQTSDRFTVSADFIENNDLNSFNNDLDLNADSTVFGLQYKDPLGTIRASYQVDLNDELTQRITGVELAFDNLATFSASYKLLDPSDLESKLKAQTAWDLGLGVNINENYGLNLGYELIQNKGEEEVSERNISASFEINF</sequence>
<dbReference type="AlphaFoldDB" id="A0A4R6M1K7"/>
<dbReference type="RefSeq" id="WP_133513556.1">
    <property type="nucleotide sequence ID" value="NZ_SNWX01000001.1"/>
</dbReference>
<evidence type="ECO:0000256" key="2">
    <source>
        <dbReference type="SAM" id="SignalP"/>
    </source>
</evidence>
<feature type="signal peptide" evidence="2">
    <location>
        <begin position="1"/>
        <end position="21"/>
    </location>
</feature>
<dbReference type="OrthoDB" id="2111365at2"/>
<evidence type="ECO:0000313" key="4">
    <source>
        <dbReference type="Proteomes" id="UP000295064"/>
    </source>
</evidence>
<keyword evidence="2" id="KW-0732">Signal</keyword>
<feature type="compositionally biased region" description="Polar residues" evidence="1">
    <location>
        <begin position="159"/>
        <end position="171"/>
    </location>
</feature>
<dbReference type="Proteomes" id="UP000295064">
    <property type="component" value="Unassembled WGS sequence"/>
</dbReference>
<organism evidence="3 4">
    <name type="scientific">Halanaerobium saccharolyticum</name>
    <dbReference type="NCBI Taxonomy" id="43595"/>
    <lineage>
        <taxon>Bacteria</taxon>
        <taxon>Bacillati</taxon>
        <taxon>Bacillota</taxon>
        <taxon>Clostridia</taxon>
        <taxon>Halanaerobiales</taxon>
        <taxon>Halanaerobiaceae</taxon>
        <taxon>Halanaerobium</taxon>
    </lineage>
</organism>
<name>A0A4R6M1K7_9FIRM</name>
<dbReference type="SUPFAM" id="SSF56935">
    <property type="entry name" value="Porins"/>
    <property type="match status" value="1"/>
</dbReference>
<feature type="region of interest" description="Disordered" evidence="1">
    <location>
        <begin position="147"/>
        <end position="171"/>
    </location>
</feature>
<evidence type="ECO:0000256" key="1">
    <source>
        <dbReference type="SAM" id="MobiDB-lite"/>
    </source>
</evidence>